<dbReference type="InterPro" id="IPR009075">
    <property type="entry name" value="AcylCo_DH/oxidase_C"/>
</dbReference>
<dbReference type="EMBL" id="JBHSQW010000025">
    <property type="protein sequence ID" value="MFC5994764.1"/>
    <property type="molecule type" value="Genomic_DNA"/>
</dbReference>
<dbReference type="InterPro" id="IPR036250">
    <property type="entry name" value="AcylCo_DH-like_C"/>
</dbReference>
<dbReference type="InterPro" id="IPR009100">
    <property type="entry name" value="AcylCoA_DH/oxidase_NM_dom_sf"/>
</dbReference>
<evidence type="ECO:0000256" key="4">
    <source>
        <dbReference type="ARBA" id="ARBA00022827"/>
    </source>
</evidence>
<dbReference type="PANTHER" id="PTHR43884:SF20">
    <property type="entry name" value="ACYL-COA DEHYDROGENASE FADE28"/>
    <property type="match status" value="1"/>
</dbReference>
<dbReference type="InterPro" id="IPR037069">
    <property type="entry name" value="AcylCoA_DH/ox_N_sf"/>
</dbReference>
<sequence>MSSEPNVRSDHQLELRDLAETIFADARAGASGAATGFDAELWQTLEQAGLARLTLPQAVGGSDGSLTDLAIVLESAGAHAARVPLVETDLLAGWLAHAAGLEVPAGPLAAVAGDLTVTSAGDRVTVSGALPRVPWARAAAAIVVLAANHVLVLAPSAVEITEGSNVAEEPRDTVTLAEVTLDAGTVATTPAGTAARFRQRAALGRALLLAGAARAALAESVRYAGQRVQFGRPIGRFQVIQQQLALAAAEVAAVGAATDAAARTAATDGFGADSTAFAVAAAKVRAGEAAGVVARIAHQVHGAIGFTREHALRLATTRLWAWRDEDGSEAWWSDELGSRALAVGGDGLWPLVTGAP</sequence>
<accession>A0ABW1J2R4</accession>
<dbReference type="InterPro" id="IPR013786">
    <property type="entry name" value="AcylCoA_DH/ox_N"/>
</dbReference>
<proteinExistence type="inferred from homology"/>
<protein>
    <submittedName>
        <fullName evidence="8">Acyl-CoA dehydrogenase family protein</fullName>
    </submittedName>
</protein>
<comment type="similarity">
    <text evidence="2">Belongs to the acyl-CoA dehydrogenase family.</text>
</comment>
<evidence type="ECO:0000259" key="6">
    <source>
        <dbReference type="Pfam" id="PF00441"/>
    </source>
</evidence>
<evidence type="ECO:0000256" key="5">
    <source>
        <dbReference type="ARBA" id="ARBA00023002"/>
    </source>
</evidence>
<dbReference type="Gene3D" id="1.20.140.10">
    <property type="entry name" value="Butyryl-CoA Dehydrogenase, subunit A, domain 3"/>
    <property type="match status" value="1"/>
</dbReference>
<feature type="domain" description="Acyl-CoA dehydrogenase/oxidase C-terminal" evidence="6">
    <location>
        <begin position="204"/>
        <end position="314"/>
    </location>
</feature>
<keyword evidence="3" id="KW-0285">Flavoprotein</keyword>
<name>A0ABW1J2R4_9PSEU</name>
<keyword evidence="4" id="KW-0274">FAD</keyword>
<evidence type="ECO:0000256" key="1">
    <source>
        <dbReference type="ARBA" id="ARBA00001974"/>
    </source>
</evidence>
<dbReference type="Proteomes" id="UP001596302">
    <property type="component" value="Unassembled WGS sequence"/>
</dbReference>
<keyword evidence="5" id="KW-0560">Oxidoreductase</keyword>
<feature type="domain" description="Acyl-CoA dehydrogenase/oxidase N-terminal" evidence="7">
    <location>
        <begin position="12"/>
        <end position="92"/>
    </location>
</feature>
<evidence type="ECO:0000256" key="2">
    <source>
        <dbReference type="ARBA" id="ARBA00009347"/>
    </source>
</evidence>
<dbReference type="PANTHER" id="PTHR43884">
    <property type="entry name" value="ACYL-COA DEHYDROGENASE"/>
    <property type="match status" value="1"/>
</dbReference>
<comment type="caution">
    <text evidence="8">The sequence shown here is derived from an EMBL/GenBank/DDBJ whole genome shotgun (WGS) entry which is preliminary data.</text>
</comment>
<evidence type="ECO:0000313" key="8">
    <source>
        <dbReference type="EMBL" id="MFC5994764.1"/>
    </source>
</evidence>
<organism evidence="8 9">
    <name type="scientific">Pseudonocardia hispaniensis</name>
    <dbReference type="NCBI Taxonomy" id="904933"/>
    <lineage>
        <taxon>Bacteria</taxon>
        <taxon>Bacillati</taxon>
        <taxon>Actinomycetota</taxon>
        <taxon>Actinomycetes</taxon>
        <taxon>Pseudonocardiales</taxon>
        <taxon>Pseudonocardiaceae</taxon>
        <taxon>Pseudonocardia</taxon>
    </lineage>
</organism>
<dbReference type="Gene3D" id="1.10.540.10">
    <property type="entry name" value="Acyl-CoA dehydrogenase/oxidase, N-terminal domain"/>
    <property type="match status" value="1"/>
</dbReference>
<dbReference type="SUPFAM" id="SSF47203">
    <property type="entry name" value="Acyl-CoA dehydrogenase C-terminal domain-like"/>
    <property type="match status" value="1"/>
</dbReference>
<dbReference type="SUPFAM" id="SSF56645">
    <property type="entry name" value="Acyl-CoA dehydrogenase NM domain-like"/>
    <property type="match status" value="1"/>
</dbReference>
<reference evidence="9" key="1">
    <citation type="journal article" date="2019" name="Int. J. Syst. Evol. Microbiol.">
        <title>The Global Catalogue of Microorganisms (GCM) 10K type strain sequencing project: providing services to taxonomists for standard genome sequencing and annotation.</title>
        <authorList>
            <consortium name="The Broad Institute Genomics Platform"/>
            <consortium name="The Broad Institute Genome Sequencing Center for Infectious Disease"/>
            <person name="Wu L."/>
            <person name="Ma J."/>
        </authorList>
    </citation>
    <scope>NUCLEOTIDE SEQUENCE [LARGE SCALE GENOMIC DNA]</scope>
    <source>
        <strain evidence="9">CCM 8391</strain>
    </source>
</reference>
<keyword evidence="9" id="KW-1185">Reference proteome</keyword>
<comment type="cofactor">
    <cofactor evidence="1">
        <name>FAD</name>
        <dbReference type="ChEBI" id="CHEBI:57692"/>
    </cofactor>
</comment>
<evidence type="ECO:0000256" key="3">
    <source>
        <dbReference type="ARBA" id="ARBA00022630"/>
    </source>
</evidence>
<dbReference type="RefSeq" id="WP_379584787.1">
    <property type="nucleotide sequence ID" value="NZ_JBHSQW010000025.1"/>
</dbReference>
<evidence type="ECO:0000313" key="9">
    <source>
        <dbReference type="Proteomes" id="UP001596302"/>
    </source>
</evidence>
<gene>
    <name evidence="8" type="ORF">ACFQE5_11135</name>
</gene>
<dbReference type="Pfam" id="PF02771">
    <property type="entry name" value="Acyl-CoA_dh_N"/>
    <property type="match status" value="1"/>
</dbReference>
<evidence type="ECO:0000259" key="7">
    <source>
        <dbReference type="Pfam" id="PF02771"/>
    </source>
</evidence>
<dbReference type="Pfam" id="PF00441">
    <property type="entry name" value="Acyl-CoA_dh_1"/>
    <property type="match status" value="1"/>
</dbReference>